<dbReference type="PANTHER" id="PTHR10458">
    <property type="entry name" value="PEPTIDE DEFORMYLASE"/>
    <property type="match status" value="1"/>
</dbReference>
<dbReference type="GO" id="GO:0042586">
    <property type="term" value="F:peptide deformylase activity"/>
    <property type="evidence" value="ECO:0007669"/>
    <property type="project" value="UniProtKB-UniRule"/>
</dbReference>
<evidence type="ECO:0000256" key="3">
    <source>
        <dbReference type="ARBA" id="ARBA00022801"/>
    </source>
</evidence>
<dbReference type="Proteomes" id="UP000307602">
    <property type="component" value="Unassembled WGS sequence"/>
</dbReference>
<feature type="signal peptide" evidence="5">
    <location>
        <begin position="1"/>
        <end position="23"/>
    </location>
</feature>
<comment type="cofactor">
    <cofactor evidence="4">
        <name>Fe(2+)</name>
        <dbReference type="ChEBI" id="CHEBI:29033"/>
    </cofactor>
    <text evidence="4">Binds 1 Fe(2+) ion.</text>
</comment>
<keyword evidence="4" id="KW-0408">Iron</keyword>
<organism evidence="6 7">
    <name type="scientific">Flavivirga rizhaonensis</name>
    <dbReference type="NCBI Taxonomy" id="2559571"/>
    <lineage>
        <taxon>Bacteria</taxon>
        <taxon>Pseudomonadati</taxon>
        <taxon>Bacteroidota</taxon>
        <taxon>Flavobacteriia</taxon>
        <taxon>Flavobacteriales</taxon>
        <taxon>Flavobacteriaceae</taxon>
        <taxon>Flavivirga</taxon>
    </lineage>
</organism>
<feature type="active site" evidence="4">
    <location>
        <position position="186"/>
    </location>
</feature>
<gene>
    <name evidence="4 6" type="primary">def</name>
    <name evidence="6" type="ORF">EM932_11025</name>
</gene>
<reference evidence="6 7" key="1">
    <citation type="submission" date="2019-04" db="EMBL/GenBank/DDBJ databases">
        <authorList>
            <person name="Liu A."/>
        </authorList>
    </citation>
    <scope>NUCLEOTIDE SEQUENCE [LARGE SCALE GENOMIC DNA]</scope>
    <source>
        <strain evidence="6 7">RZ03</strain>
    </source>
</reference>
<accession>A0A4S1DWJ0</accession>
<comment type="catalytic activity">
    <reaction evidence="4">
        <text>N-terminal N-formyl-L-methionyl-[peptide] + H2O = N-terminal L-methionyl-[peptide] + formate</text>
        <dbReference type="Rhea" id="RHEA:24420"/>
        <dbReference type="Rhea" id="RHEA-COMP:10639"/>
        <dbReference type="Rhea" id="RHEA-COMP:10640"/>
        <dbReference type="ChEBI" id="CHEBI:15377"/>
        <dbReference type="ChEBI" id="CHEBI:15740"/>
        <dbReference type="ChEBI" id="CHEBI:49298"/>
        <dbReference type="ChEBI" id="CHEBI:64731"/>
        <dbReference type="EC" id="3.5.1.88"/>
    </reaction>
</comment>
<dbReference type="InterPro" id="IPR036821">
    <property type="entry name" value="Peptide_deformylase_sf"/>
</dbReference>
<dbReference type="Pfam" id="PF01327">
    <property type="entry name" value="Pep_deformylase"/>
    <property type="match status" value="1"/>
</dbReference>
<evidence type="ECO:0000256" key="5">
    <source>
        <dbReference type="SAM" id="SignalP"/>
    </source>
</evidence>
<proteinExistence type="inferred from homology"/>
<dbReference type="GO" id="GO:0006412">
    <property type="term" value="P:translation"/>
    <property type="evidence" value="ECO:0007669"/>
    <property type="project" value="UniProtKB-UniRule"/>
</dbReference>
<feature type="binding site" evidence="4">
    <location>
        <position position="185"/>
    </location>
    <ligand>
        <name>Fe cation</name>
        <dbReference type="ChEBI" id="CHEBI:24875"/>
    </ligand>
</feature>
<keyword evidence="5" id="KW-0732">Signal</keyword>
<dbReference type="OrthoDB" id="5493262at2"/>
<name>A0A4S1DWJ0_9FLAO</name>
<keyword evidence="7" id="KW-1185">Reference proteome</keyword>
<dbReference type="EMBL" id="SRSO01000013">
    <property type="protein sequence ID" value="TGV02477.1"/>
    <property type="molecule type" value="Genomic_DNA"/>
</dbReference>
<dbReference type="GO" id="GO:0046872">
    <property type="term" value="F:metal ion binding"/>
    <property type="evidence" value="ECO:0007669"/>
    <property type="project" value="UniProtKB-KW"/>
</dbReference>
<dbReference type="CDD" id="cd00487">
    <property type="entry name" value="Pep_deformylase"/>
    <property type="match status" value="1"/>
</dbReference>
<feature type="chain" id="PRO_5020836447" description="Peptide deformylase" evidence="5">
    <location>
        <begin position="24"/>
        <end position="217"/>
    </location>
</feature>
<feature type="binding site" evidence="4">
    <location>
        <position position="142"/>
    </location>
    <ligand>
        <name>Fe cation</name>
        <dbReference type="ChEBI" id="CHEBI:24875"/>
    </ligand>
</feature>
<dbReference type="PANTHER" id="PTHR10458:SF22">
    <property type="entry name" value="PEPTIDE DEFORMYLASE"/>
    <property type="match status" value="1"/>
</dbReference>
<keyword evidence="2 4" id="KW-0479">Metal-binding</keyword>
<evidence type="ECO:0000256" key="2">
    <source>
        <dbReference type="ARBA" id="ARBA00022723"/>
    </source>
</evidence>
<dbReference type="EC" id="3.5.1.88" evidence="4"/>
<dbReference type="RefSeq" id="WP_135877245.1">
    <property type="nucleotide sequence ID" value="NZ_SRSO01000013.1"/>
</dbReference>
<dbReference type="HAMAP" id="MF_00163">
    <property type="entry name" value="Pep_deformylase"/>
    <property type="match status" value="1"/>
</dbReference>
<evidence type="ECO:0000256" key="1">
    <source>
        <dbReference type="ARBA" id="ARBA00010759"/>
    </source>
</evidence>
<comment type="caution">
    <text evidence="6">The sequence shown here is derived from an EMBL/GenBank/DDBJ whole genome shotgun (WGS) entry which is preliminary data.</text>
</comment>
<keyword evidence="3 4" id="KW-0378">Hydrolase</keyword>
<dbReference type="AlphaFoldDB" id="A0A4S1DWJ0"/>
<evidence type="ECO:0000313" key="7">
    <source>
        <dbReference type="Proteomes" id="UP000307602"/>
    </source>
</evidence>
<feature type="binding site" evidence="4">
    <location>
        <position position="189"/>
    </location>
    <ligand>
        <name>Fe cation</name>
        <dbReference type="ChEBI" id="CHEBI:24875"/>
    </ligand>
</feature>
<evidence type="ECO:0000256" key="4">
    <source>
        <dbReference type="HAMAP-Rule" id="MF_00163"/>
    </source>
</evidence>
<keyword evidence="4" id="KW-0648">Protein biosynthesis</keyword>
<sequence>MKKLILLIFILSCIMGCSSSKNMGVNSFSSNEIKLISSADSLTPMRVFKINNKKDSLLLRTKSSYIKPDPNNKTLQLFVKRLHTTVIDSMSMGVGIAAPQVGILKNIIWVQRFDKERFPFEVYLNPKIIKYSEDKQTVKEGCLSIPNRTEILNTRAQSITIEYDTMKGEHKTETVKSFISVIFQHEIDHLYGILYLDHLDKEIRDAKNPKQIKNSHP</sequence>
<dbReference type="InterPro" id="IPR023635">
    <property type="entry name" value="Peptide_deformylase"/>
</dbReference>
<evidence type="ECO:0000313" key="6">
    <source>
        <dbReference type="EMBL" id="TGV02477.1"/>
    </source>
</evidence>
<dbReference type="PIRSF" id="PIRSF004749">
    <property type="entry name" value="Pep_def"/>
    <property type="match status" value="1"/>
</dbReference>
<dbReference type="Gene3D" id="3.90.45.10">
    <property type="entry name" value="Peptide deformylase"/>
    <property type="match status" value="1"/>
</dbReference>
<dbReference type="PRINTS" id="PR01576">
    <property type="entry name" value="PDEFORMYLASE"/>
</dbReference>
<dbReference type="SUPFAM" id="SSF56420">
    <property type="entry name" value="Peptide deformylase"/>
    <property type="match status" value="1"/>
</dbReference>
<dbReference type="NCBIfam" id="TIGR00079">
    <property type="entry name" value="pept_deformyl"/>
    <property type="match status" value="1"/>
</dbReference>
<protein>
    <recommendedName>
        <fullName evidence="4">Peptide deformylase</fullName>
        <shortName evidence="4">PDF</shortName>
        <ecNumber evidence="4">3.5.1.88</ecNumber>
    </recommendedName>
    <alternativeName>
        <fullName evidence="4">Polypeptide deformylase</fullName>
    </alternativeName>
</protein>
<comment type="similarity">
    <text evidence="1 4">Belongs to the polypeptide deformylase family.</text>
</comment>
<comment type="function">
    <text evidence="4">Removes the formyl group from the N-terminal Met of newly synthesized proteins. Requires at least a dipeptide for an efficient rate of reaction. N-terminal L-methionine is a prerequisite for activity but the enzyme has broad specificity at other positions.</text>
</comment>